<dbReference type="InterPro" id="IPR051320">
    <property type="entry name" value="Viral_Replic_Matur_Polypro"/>
</dbReference>
<dbReference type="PANTHER" id="PTHR33064:SF37">
    <property type="entry name" value="RIBONUCLEASE H"/>
    <property type="match status" value="1"/>
</dbReference>
<dbReference type="EMBL" id="JAYMGO010000009">
    <property type="protein sequence ID" value="KAL1268587.1"/>
    <property type="molecule type" value="Genomic_DNA"/>
</dbReference>
<comment type="caution">
    <text evidence="1">The sequence shown here is derived from an EMBL/GenBank/DDBJ whole genome shotgun (WGS) entry which is preliminary data.</text>
</comment>
<reference evidence="1 2" key="1">
    <citation type="submission" date="2023-09" db="EMBL/GenBank/DDBJ databases">
        <authorList>
            <person name="Wang M."/>
        </authorList>
    </citation>
    <scope>NUCLEOTIDE SEQUENCE [LARGE SCALE GENOMIC DNA]</scope>
    <source>
        <strain evidence="1">GT-2023</strain>
        <tissue evidence="1">Liver</tissue>
    </source>
</reference>
<evidence type="ECO:0000313" key="1">
    <source>
        <dbReference type="EMBL" id="KAL1268587.1"/>
    </source>
</evidence>
<dbReference type="PANTHER" id="PTHR33064">
    <property type="entry name" value="POL PROTEIN"/>
    <property type="match status" value="1"/>
</dbReference>
<dbReference type="InterPro" id="IPR043502">
    <property type="entry name" value="DNA/RNA_pol_sf"/>
</dbReference>
<sequence>MMNWAEDYLLDIQQEGKPLEQYVDEFLSILHLQPASLSYGKPTGWNSRVSGQMSTTQESVLAGLTDIMDMALPMDFSTPMLSPESSSSPSLSPLEHVQHVRRVLQRRFVRNFSQLASPLTALTSPRTTFRWSDAAEAAFAKLKSRFVSAPILVTPDPSRQFVVGAAKHTAHSNGAGQKEK</sequence>
<dbReference type="Gene3D" id="3.30.70.270">
    <property type="match status" value="1"/>
</dbReference>
<gene>
    <name evidence="1" type="ORF">QQF64_033950</name>
</gene>
<protein>
    <recommendedName>
        <fullName evidence="3">Reverse transcriptase/retrotransposon-derived protein RNase H-like domain-containing protein</fullName>
    </recommendedName>
</protein>
<dbReference type="InterPro" id="IPR043128">
    <property type="entry name" value="Rev_trsase/Diguanyl_cyclase"/>
</dbReference>
<accession>A0ABR3MVD2</accession>
<keyword evidence="2" id="KW-1185">Reference proteome</keyword>
<evidence type="ECO:0000313" key="2">
    <source>
        <dbReference type="Proteomes" id="UP001558613"/>
    </source>
</evidence>
<evidence type="ECO:0008006" key="3">
    <source>
        <dbReference type="Google" id="ProtNLM"/>
    </source>
</evidence>
<proteinExistence type="predicted"/>
<dbReference type="SUPFAM" id="SSF56672">
    <property type="entry name" value="DNA/RNA polymerases"/>
    <property type="match status" value="1"/>
</dbReference>
<name>A0ABR3MVD2_9TELE</name>
<dbReference type="Proteomes" id="UP001558613">
    <property type="component" value="Unassembled WGS sequence"/>
</dbReference>
<organism evidence="1 2">
    <name type="scientific">Cirrhinus molitorella</name>
    <name type="common">mud carp</name>
    <dbReference type="NCBI Taxonomy" id="172907"/>
    <lineage>
        <taxon>Eukaryota</taxon>
        <taxon>Metazoa</taxon>
        <taxon>Chordata</taxon>
        <taxon>Craniata</taxon>
        <taxon>Vertebrata</taxon>
        <taxon>Euteleostomi</taxon>
        <taxon>Actinopterygii</taxon>
        <taxon>Neopterygii</taxon>
        <taxon>Teleostei</taxon>
        <taxon>Ostariophysi</taxon>
        <taxon>Cypriniformes</taxon>
        <taxon>Cyprinidae</taxon>
        <taxon>Labeoninae</taxon>
        <taxon>Labeonini</taxon>
        <taxon>Cirrhinus</taxon>
    </lineage>
</organism>